<dbReference type="GO" id="GO:0006352">
    <property type="term" value="P:DNA-templated transcription initiation"/>
    <property type="evidence" value="ECO:0007669"/>
    <property type="project" value="InterPro"/>
</dbReference>
<name>A0AAW6DFJ3_MEDGN</name>
<comment type="caution">
    <text evidence="2">The sequence shown here is derived from an EMBL/GenBank/DDBJ whole genome shotgun (WGS) entry which is preliminary data.</text>
</comment>
<dbReference type="InterPro" id="IPR036388">
    <property type="entry name" value="WH-like_DNA-bd_sf"/>
</dbReference>
<dbReference type="SUPFAM" id="SSF88659">
    <property type="entry name" value="Sigma3 and sigma4 domains of RNA polymerase sigma factors"/>
    <property type="match status" value="1"/>
</dbReference>
<reference evidence="2" key="1">
    <citation type="submission" date="2023-01" db="EMBL/GenBank/DDBJ databases">
        <title>Human gut microbiome strain richness.</title>
        <authorList>
            <person name="Chen-Liaw A."/>
        </authorList>
    </citation>
    <scope>NUCLEOTIDE SEQUENCE</scope>
    <source>
        <strain evidence="2">RTP21484st1_H11_RTP21484_190118</strain>
    </source>
</reference>
<dbReference type="RefSeq" id="WP_272107842.1">
    <property type="nucleotide sequence ID" value="NZ_JAQMLA010000024.1"/>
</dbReference>
<dbReference type="GO" id="GO:0016987">
    <property type="term" value="F:sigma factor activity"/>
    <property type="evidence" value="ECO:0007669"/>
    <property type="project" value="InterPro"/>
</dbReference>
<feature type="domain" description="RNA polymerase sigma factor 70 region 4 type 2" evidence="1">
    <location>
        <begin position="105"/>
        <end position="140"/>
    </location>
</feature>
<evidence type="ECO:0000313" key="3">
    <source>
        <dbReference type="Proteomes" id="UP001212160"/>
    </source>
</evidence>
<evidence type="ECO:0000259" key="1">
    <source>
        <dbReference type="Pfam" id="PF08281"/>
    </source>
</evidence>
<dbReference type="Pfam" id="PF08281">
    <property type="entry name" value="Sigma70_r4_2"/>
    <property type="match status" value="1"/>
</dbReference>
<dbReference type="Proteomes" id="UP001212160">
    <property type="component" value="Unassembled WGS sequence"/>
</dbReference>
<dbReference type="AlphaFoldDB" id="A0AAW6DFJ3"/>
<dbReference type="EMBL" id="JAQMLA010000024">
    <property type="protein sequence ID" value="MDB8686902.1"/>
    <property type="molecule type" value="Genomic_DNA"/>
</dbReference>
<sequence length="145" mass="17530">MGFNKAREEHKWKQWKEAEEKKMRGLGVSEEVITKLYEYDWEIFKQERIYQERQIPDTDLVMQRGDTDTKHEIHQPINVEELIEAIDNKSLRKILMKTDMLTMRVVLMRSIGYSIEEIADYFGMKPNTISARLMRLRKKIKKFFE</sequence>
<dbReference type="InterPro" id="IPR013324">
    <property type="entry name" value="RNA_pol_sigma_r3/r4-like"/>
</dbReference>
<dbReference type="Gene3D" id="1.10.10.10">
    <property type="entry name" value="Winged helix-like DNA-binding domain superfamily/Winged helix DNA-binding domain"/>
    <property type="match status" value="1"/>
</dbReference>
<keyword evidence="2" id="KW-0238">DNA-binding</keyword>
<gene>
    <name evidence="2" type="ORF">PNW85_09465</name>
</gene>
<proteinExistence type="predicted"/>
<organism evidence="2 3">
    <name type="scientific">Mediterraneibacter gnavus</name>
    <name type="common">Ruminococcus gnavus</name>
    <dbReference type="NCBI Taxonomy" id="33038"/>
    <lineage>
        <taxon>Bacteria</taxon>
        <taxon>Bacillati</taxon>
        <taxon>Bacillota</taxon>
        <taxon>Clostridia</taxon>
        <taxon>Lachnospirales</taxon>
        <taxon>Lachnospiraceae</taxon>
        <taxon>Mediterraneibacter</taxon>
    </lineage>
</organism>
<evidence type="ECO:0000313" key="2">
    <source>
        <dbReference type="EMBL" id="MDB8686902.1"/>
    </source>
</evidence>
<accession>A0AAW6DFJ3</accession>
<dbReference type="InterPro" id="IPR013249">
    <property type="entry name" value="RNA_pol_sigma70_r4_t2"/>
</dbReference>
<dbReference type="GO" id="GO:0003677">
    <property type="term" value="F:DNA binding"/>
    <property type="evidence" value="ECO:0007669"/>
    <property type="project" value="UniProtKB-KW"/>
</dbReference>
<protein>
    <submittedName>
        <fullName evidence="2">Sigma factor-like helix-turn-helix DNA-binding protein</fullName>
    </submittedName>
</protein>